<evidence type="ECO:0000313" key="3">
    <source>
        <dbReference type="Proteomes" id="UP000003434"/>
    </source>
</evidence>
<comment type="caution">
    <text evidence="2">The sequence shown here is derived from an EMBL/GenBank/DDBJ whole genome shotgun (WGS) entry which is preliminary data.</text>
</comment>
<dbReference type="Pfam" id="PF20097">
    <property type="entry name" value="DUF6487"/>
    <property type="match status" value="1"/>
</dbReference>
<evidence type="ECO:0000313" key="2">
    <source>
        <dbReference type="EMBL" id="EFU77456.1"/>
    </source>
</evidence>
<accession>E6LKZ7</accession>
<feature type="domain" description="DUF6487" evidence="1">
    <location>
        <begin position="17"/>
        <end position="85"/>
    </location>
</feature>
<dbReference type="eggNOG" id="ENOG503443I">
    <property type="taxonomic scope" value="Bacteria"/>
</dbReference>
<reference evidence="2 3" key="1">
    <citation type="submission" date="2010-12" db="EMBL/GenBank/DDBJ databases">
        <authorList>
            <person name="Muzny D."/>
            <person name="Qin X."/>
            <person name="Deng J."/>
            <person name="Jiang H."/>
            <person name="Liu Y."/>
            <person name="Qu J."/>
            <person name="Song X.-Z."/>
            <person name="Zhang L."/>
            <person name="Thornton R."/>
            <person name="Coyle M."/>
            <person name="Francisco L."/>
            <person name="Jackson L."/>
            <person name="Javaid M."/>
            <person name="Korchina V."/>
            <person name="Kovar C."/>
            <person name="Mata R."/>
            <person name="Mathew T."/>
            <person name="Ngo R."/>
            <person name="Nguyen L."/>
            <person name="Nguyen N."/>
            <person name="Okwuonu G."/>
            <person name="Ongeri F."/>
            <person name="Pham C."/>
            <person name="Simmons D."/>
            <person name="Wilczek-Boney K."/>
            <person name="Hale W."/>
            <person name="Jakkamsetti A."/>
            <person name="Pham P."/>
            <person name="Ruth R."/>
            <person name="San Lucas F."/>
            <person name="Warren J."/>
            <person name="Zhang J."/>
            <person name="Zhao Z."/>
            <person name="Zhou C."/>
            <person name="Zhu D."/>
            <person name="Lee S."/>
            <person name="Bess C."/>
            <person name="Blankenburg K."/>
            <person name="Forbes L."/>
            <person name="Fu Q."/>
            <person name="Gubbala S."/>
            <person name="Hirani K."/>
            <person name="Jayaseelan J.C."/>
            <person name="Lara F."/>
            <person name="Munidasa M."/>
            <person name="Palculict T."/>
            <person name="Patil S."/>
            <person name="Pu L.-L."/>
            <person name="Saada N."/>
            <person name="Tang L."/>
            <person name="Weissenberger G."/>
            <person name="Zhu Y."/>
            <person name="Hemphill L."/>
            <person name="Shang Y."/>
            <person name="Youmans B."/>
            <person name="Ayvaz T."/>
            <person name="Ross M."/>
            <person name="Santibanez J."/>
            <person name="Aqrawi P."/>
            <person name="Gross S."/>
            <person name="Joshi V."/>
            <person name="Fowler G."/>
            <person name="Nazareth L."/>
            <person name="Reid J."/>
            <person name="Worley K."/>
            <person name="Petrosino J."/>
            <person name="Highlander S."/>
            <person name="Gibbs R."/>
        </authorList>
    </citation>
    <scope>NUCLEOTIDE SEQUENCE [LARGE SCALE GENOMIC DNA]</scope>
    <source>
        <strain evidence="2 3">DSM 3986</strain>
    </source>
</reference>
<dbReference type="RefSeq" id="WP_008750402.1">
    <property type="nucleotide sequence ID" value="NZ_GL622296.1"/>
</dbReference>
<name>E6LKZ7_9FIRM</name>
<proteinExistence type="predicted"/>
<evidence type="ECO:0000259" key="1">
    <source>
        <dbReference type="Pfam" id="PF20097"/>
    </source>
</evidence>
<dbReference type="HOGENOM" id="CLU_179137_0_0_9"/>
<organism evidence="2 3">
    <name type="scientific">Lachnoanaerobaculum saburreum DSM 3986</name>
    <dbReference type="NCBI Taxonomy" id="887325"/>
    <lineage>
        <taxon>Bacteria</taxon>
        <taxon>Bacillati</taxon>
        <taxon>Bacillota</taxon>
        <taxon>Clostridia</taxon>
        <taxon>Lachnospirales</taxon>
        <taxon>Lachnospiraceae</taxon>
        <taxon>Lachnoanaerobaculum</taxon>
    </lineage>
</organism>
<dbReference type="InterPro" id="IPR045504">
    <property type="entry name" value="DUF6487"/>
</dbReference>
<protein>
    <recommendedName>
        <fullName evidence="1">DUF6487 domain-containing protein</fullName>
    </recommendedName>
</protein>
<gene>
    <name evidence="2" type="ORF">HMPREF0381_0632</name>
</gene>
<dbReference type="Proteomes" id="UP000003434">
    <property type="component" value="Unassembled WGS sequence"/>
</dbReference>
<sequence>FIRFYERRSMTEFKRKCPYCGKLMEKGKIPPRNYTLKWKSEDGNRSGLNYLFNLDKKDIILASVWNNIYCTGYLCRRCKKIIIDI</sequence>
<dbReference type="EMBL" id="AEPW01000016">
    <property type="protein sequence ID" value="EFU77456.1"/>
    <property type="molecule type" value="Genomic_DNA"/>
</dbReference>
<dbReference type="AlphaFoldDB" id="E6LKZ7"/>
<feature type="non-terminal residue" evidence="2">
    <location>
        <position position="1"/>
    </location>
</feature>